<dbReference type="AlphaFoldDB" id="A0A857D435"/>
<evidence type="ECO:0000313" key="2">
    <source>
        <dbReference type="EMBL" id="QGZ90391.1"/>
    </source>
</evidence>
<sequence>MNRKLLVYSLAGFFTGSAVTALAILPIFNPQANFLIPSLYSQTPSPNNTPMMGGMMNEQHFIVMMIPHHEDAIAMADLALKRATHPEIKELAQAIKTTQTQEIAQMQSWYKQWHGIYVPKWSPGMGMNGMGMNGMGMNGMGMNGMGMRMTQSDLTALENASDFDRAFIEDMIPHHQMGVMMTQMMLGNDNNHPEMQQLGQNIINAQTAEINEMQQWYQKWYQ</sequence>
<evidence type="ECO:0000259" key="1">
    <source>
        <dbReference type="Pfam" id="PF03713"/>
    </source>
</evidence>
<protein>
    <submittedName>
        <fullName evidence="2">DUF305 domain-containing protein</fullName>
    </submittedName>
</protein>
<dbReference type="InterPro" id="IPR005183">
    <property type="entry name" value="DUF305_CopM-like"/>
</dbReference>
<name>A0A857D435_MICAE</name>
<reference evidence="2 3" key="1">
    <citation type="submission" date="2019-12" db="EMBL/GenBank/DDBJ databases">
        <title>Complete genome sequence of Microcystis aeruginosa strain FD4.</title>
        <authorList>
            <person name="Urakawa H."/>
        </authorList>
    </citation>
    <scope>NUCLEOTIDE SEQUENCE [LARGE SCALE GENOMIC DNA]</scope>
    <source>
        <strain evidence="2 3">FD4</strain>
    </source>
</reference>
<dbReference type="Pfam" id="PF03713">
    <property type="entry name" value="DUF305"/>
    <property type="match status" value="1"/>
</dbReference>
<feature type="domain" description="DUF305" evidence="1">
    <location>
        <begin position="58"/>
        <end position="217"/>
    </location>
</feature>
<dbReference type="RefSeq" id="WP_158200342.1">
    <property type="nucleotide sequence ID" value="NZ_CP046973.1"/>
</dbReference>
<gene>
    <name evidence="2" type="ORF">GQR42_13420</name>
</gene>
<dbReference type="Gene3D" id="1.20.1260.10">
    <property type="match status" value="1"/>
</dbReference>
<evidence type="ECO:0000313" key="3">
    <source>
        <dbReference type="Proteomes" id="UP000438345"/>
    </source>
</evidence>
<dbReference type="EMBL" id="CP046973">
    <property type="protein sequence ID" value="QGZ90391.1"/>
    <property type="molecule type" value="Genomic_DNA"/>
</dbReference>
<dbReference type="PANTHER" id="PTHR36933">
    <property type="entry name" value="SLL0788 PROTEIN"/>
    <property type="match status" value="1"/>
</dbReference>
<dbReference type="Proteomes" id="UP000438345">
    <property type="component" value="Chromosome"/>
</dbReference>
<proteinExistence type="predicted"/>
<dbReference type="PANTHER" id="PTHR36933:SF1">
    <property type="entry name" value="SLL0788 PROTEIN"/>
    <property type="match status" value="1"/>
</dbReference>
<dbReference type="InterPro" id="IPR012347">
    <property type="entry name" value="Ferritin-like"/>
</dbReference>
<organism evidence="2 3">
    <name type="scientific">Microcystis aeruginosa FD4</name>
    <dbReference type="NCBI Taxonomy" id="2686288"/>
    <lineage>
        <taxon>Bacteria</taxon>
        <taxon>Bacillati</taxon>
        <taxon>Cyanobacteriota</taxon>
        <taxon>Cyanophyceae</taxon>
        <taxon>Oscillatoriophycideae</taxon>
        <taxon>Chroococcales</taxon>
        <taxon>Microcystaceae</taxon>
        <taxon>Microcystis</taxon>
    </lineage>
</organism>
<accession>A0A857D435</accession>